<gene>
    <name evidence="1" type="ORF">ACS04_27800</name>
</gene>
<dbReference type="PATRIC" id="fig|66430.4.peg.1192"/>
<protein>
    <submittedName>
        <fullName evidence="1">Uncharacterized protein</fullName>
    </submittedName>
</protein>
<name>A0A0J6XJ51_9ACTN</name>
<dbReference type="AlphaFoldDB" id="A0A0J6XJ51"/>
<dbReference type="Proteomes" id="UP000035932">
    <property type="component" value="Unassembled WGS sequence"/>
</dbReference>
<dbReference type="EMBL" id="LFML01000125">
    <property type="protein sequence ID" value="KMO94688.1"/>
    <property type="molecule type" value="Genomic_DNA"/>
</dbReference>
<comment type="caution">
    <text evidence="1">The sequence shown here is derived from an EMBL/GenBank/DDBJ whole genome shotgun (WGS) entry which is preliminary data.</text>
</comment>
<sequence>MIEHRAADAGDGQEADVLGSYLEVLRARLTGERFEVLIRAVQTTCALLADGREAVLEVPGDADLAPDLPCEYLSLMAVMITGHLDHRLVELAGPDGGKGWAVVDNTSPLPEPAPAGASSSSCEAAERAWIARELDGIARATDDPGSADARLT</sequence>
<reference evidence="1 2" key="1">
    <citation type="submission" date="2015-06" db="EMBL/GenBank/DDBJ databases">
        <title>Recapitulation of the evolution of biosynthetic gene clusters reveals hidden chemical diversity on bacterial genomes.</title>
        <authorList>
            <person name="Cruz-Morales P."/>
            <person name="Martinez-Guerrero C."/>
            <person name="Morales-Escalante M.A."/>
            <person name="Yanez-Guerra L.A."/>
            <person name="Kopp J.F."/>
            <person name="Feldmann J."/>
            <person name="Ramos-Aboites H.E."/>
            <person name="Barona-Gomez F."/>
        </authorList>
    </citation>
    <scope>NUCLEOTIDE SEQUENCE [LARGE SCALE GENOMIC DNA]</scope>
    <source>
        <strain evidence="1 2">ATCC 31245</strain>
    </source>
</reference>
<evidence type="ECO:0000313" key="2">
    <source>
        <dbReference type="Proteomes" id="UP000035932"/>
    </source>
</evidence>
<evidence type="ECO:0000313" key="1">
    <source>
        <dbReference type="EMBL" id="KMO94688.1"/>
    </source>
</evidence>
<dbReference type="RefSeq" id="WP_048479546.1">
    <property type="nucleotide sequence ID" value="NZ_JBIRUD010000001.1"/>
</dbReference>
<keyword evidence="2" id="KW-1185">Reference proteome</keyword>
<organism evidence="1 2">
    <name type="scientific">Streptomyces roseus</name>
    <dbReference type="NCBI Taxonomy" id="66430"/>
    <lineage>
        <taxon>Bacteria</taxon>
        <taxon>Bacillati</taxon>
        <taxon>Actinomycetota</taxon>
        <taxon>Actinomycetes</taxon>
        <taxon>Kitasatosporales</taxon>
        <taxon>Streptomycetaceae</taxon>
        <taxon>Streptomyces</taxon>
    </lineage>
</organism>
<dbReference type="OrthoDB" id="4237225at2"/>
<accession>A0A0J6XJ51</accession>
<proteinExistence type="predicted"/>